<proteinExistence type="predicted"/>
<sequence>MTYEKIHGDLNHQNYLEFTSKIQKFFNEEEVKTKNKKPFKKNKLKIENNLLTVLMNRKSTRNFSGDSMSKEILEYLLYYSNFYPSAGDLMSLKIGIIINNVSEVENGVYLYDDQLDELIPVRLLNAKEFIQTANLQHSNIIGSNVVLFIISKFDKVEKKYGTR</sequence>
<dbReference type="Gene3D" id="3.40.109.10">
    <property type="entry name" value="NADH Oxidase"/>
    <property type="match status" value="1"/>
</dbReference>
<comment type="caution">
    <text evidence="2">The sequence shown here is derived from an EMBL/GenBank/DDBJ whole genome shotgun (WGS) entry which is preliminary data.</text>
</comment>
<name>A0ABX2V4V9_9BACL</name>
<evidence type="ECO:0000313" key="2">
    <source>
        <dbReference type="EMBL" id="OAN10116.1"/>
    </source>
</evidence>
<dbReference type="Pfam" id="PF00881">
    <property type="entry name" value="Nitroreductase"/>
    <property type="match status" value="1"/>
</dbReference>
<dbReference type="EMBL" id="LVVL01000019">
    <property type="protein sequence ID" value="OAN10116.1"/>
    <property type="molecule type" value="Genomic_DNA"/>
</dbReference>
<dbReference type="Proteomes" id="UP000078447">
    <property type="component" value="Unassembled WGS sequence"/>
</dbReference>
<organism evidence="2 3">
    <name type="scientific">Exiguobacterium undae</name>
    <dbReference type="NCBI Taxonomy" id="169177"/>
    <lineage>
        <taxon>Bacteria</taxon>
        <taxon>Bacillati</taxon>
        <taxon>Bacillota</taxon>
        <taxon>Bacilli</taxon>
        <taxon>Bacillales</taxon>
        <taxon>Bacillales Family XII. Incertae Sedis</taxon>
        <taxon>Exiguobacterium</taxon>
    </lineage>
</organism>
<dbReference type="PANTHER" id="PTHR43745">
    <property type="entry name" value="NITROREDUCTASE MJ1384-RELATED"/>
    <property type="match status" value="1"/>
</dbReference>
<dbReference type="PANTHER" id="PTHR43745:SF2">
    <property type="entry name" value="NITROREDUCTASE MJ1384-RELATED"/>
    <property type="match status" value="1"/>
</dbReference>
<evidence type="ECO:0000259" key="1">
    <source>
        <dbReference type="Pfam" id="PF00881"/>
    </source>
</evidence>
<feature type="domain" description="Nitroreductase" evidence="1">
    <location>
        <begin position="55"/>
        <end position="160"/>
    </location>
</feature>
<evidence type="ECO:0000313" key="3">
    <source>
        <dbReference type="Proteomes" id="UP000078447"/>
    </source>
</evidence>
<protein>
    <recommendedName>
        <fullName evidence="1">Nitroreductase domain-containing protein</fullName>
    </recommendedName>
</protein>
<accession>A0ABX2V4V9</accession>
<dbReference type="InterPro" id="IPR000415">
    <property type="entry name" value="Nitroreductase-like"/>
</dbReference>
<gene>
    <name evidence="2" type="ORF">A3783_15240</name>
</gene>
<keyword evidence="3" id="KW-1185">Reference proteome</keyword>
<dbReference type="InterPro" id="IPR029479">
    <property type="entry name" value="Nitroreductase"/>
</dbReference>
<reference evidence="2 3" key="1">
    <citation type="submission" date="2016-03" db="EMBL/GenBank/DDBJ databases">
        <authorList>
            <person name="Cho S.-Y."/>
            <person name="Lim S."/>
            <person name="Kim H."/>
            <person name="Soh E.H."/>
            <person name="Moon J.S."/>
        </authorList>
    </citation>
    <scope>NUCLEOTIDE SEQUENCE [LARGE SCALE GENOMIC DNA]</scope>
    <source>
        <strain evidence="2 3">KCTC 3810</strain>
    </source>
</reference>
<dbReference type="InterPro" id="IPR052544">
    <property type="entry name" value="Bacteriocin_Proc_Enz"/>
</dbReference>
<dbReference type="SUPFAM" id="SSF55469">
    <property type="entry name" value="FMN-dependent nitroreductase-like"/>
    <property type="match status" value="1"/>
</dbReference>
<dbReference type="RefSeq" id="WP_028105266.1">
    <property type="nucleotide sequence ID" value="NZ_LVVL01000019.1"/>
</dbReference>